<gene>
    <name evidence="1" type="ORF">BCR42DRAFT_199439</name>
</gene>
<accession>A0A1X2HX41</accession>
<comment type="caution">
    <text evidence="1">The sequence shown here is derived from an EMBL/GenBank/DDBJ whole genome shotgun (WGS) entry which is preliminary data.</text>
</comment>
<name>A0A1X2HX41_9FUNG</name>
<dbReference type="OrthoDB" id="2156856at2759"/>
<evidence type="ECO:0000313" key="2">
    <source>
        <dbReference type="Proteomes" id="UP000193560"/>
    </source>
</evidence>
<dbReference type="EMBL" id="MCGE01000052">
    <property type="protein sequence ID" value="ORZ04260.1"/>
    <property type="molecule type" value="Genomic_DNA"/>
</dbReference>
<protein>
    <submittedName>
        <fullName evidence="1">Uncharacterized protein</fullName>
    </submittedName>
</protein>
<reference evidence="1 2" key="1">
    <citation type="submission" date="2016-07" db="EMBL/GenBank/DDBJ databases">
        <title>Pervasive Adenine N6-methylation of Active Genes in Fungi.</title>
        <authorList>
            <consortium name="DOE Joint Genome Institute"/>
            <person name="Mondo S.J."/>
            <person name="Dannebaum R.O."/>
            <person name="Kuo R.C."/>
            <person name="Labutti K."/>
            <person name="Haridas S."/>
            <person name="Kuo A."/>
            <person name="Salamov A."/>
            <person name="Ahrendt S.R."/>
            <person name="Lipzen A."/>
            <person name="Sullivan W."/>
            <person name="Andreopoulos W.B."/>
            <person name="Clum A."/>
            <person name="Lindquist E."/>
            <person name="Daum C."/>
            <person name="Ramamoorthy G.K."/>
            <person name="Gryganskyi A."/>
            <person name="Culley D."/>
            <person name="Magnuson J.K."/>
            <person name="James T.Y."/>
            <person name="O'Malley M.A."/>
            <person name="Stajich J.E."/>
            <person name="Spatafora J.W."/>
            <person name="Visel A."/>
            <person name="Grigoriev I.V."/>
        </authorList>
    </citation>
    <scope>NUCLEOTIDE SEQUENCE [LARGE SCALE GENOMIC DNA]</scope>
    <source>
        <strain evidence="1 2">NRRL 1336</strain>
    </source>
</reference>
<organism evidence="1 2">
    <name type="scientific">Absidia repens</name>
    <dbReference type="NCBI Taxonomy" id="90262"/>
    <lineage>
        <taxon>Eukaryota</taxon>
        <taxon>Fungi</taxon>
        <taxon>Fungi incertae sedis</taxon>
        <taxon>Mucoromycota</taxon>
        <taxon>Mucoromycotina</taxon>
        <taxon>Mucoromycetes</taxon>
        <taxon>Mucorales</taxon>
        <taxon>Cunninghamellaceae</taxon>
        <taxon>Absidia</taxon>
    </lineage>
</organism>
<evidence type="ECO:0000313" key="1">
    <source>
        <dbReference type="EMBL" id="ORZ04260.1"/>
    </source>
</evidence>
<dbReference type="Proteomes" id="UP000193560">
    <property type="component" value="Unassembled WGS sequence"/>
</dbReference>
<keyword evidence="2" id="KW-1185">Reference proteome</keyword>
<dbReference type="AlphaFoldDB" id="A0A1X2HX41"/>
<proteinExistence type="predicted"/>
<sequence>MVHDIDIFKLCRSILWHENDARVLLETMRLLSSFYSHGMTSSTEDQKGTNGLIFLLKPTNDILPSVIHQITVITTNTLHTELLLSSLQLLAHITQFLCHLGDNDITENPAMTNDDADTEIKRVMALALALMKQYQVEKLIDWGLDRLEEQSRGVGIGMGLNRSIAIHVMYLLWLFFHHDLVALDNDPGRAIRPNDDILTRRLKPSMQAIVEYIQQEDEFDKSSDDKEIEQLAEALGQFTII</sequence>